<feature type="compositionally biased region" description="Basic and acidic residues" evidence="6">
    <location>
        <begin position="1009"/>
        <end position="1022"/>
    </location>
</feature>
<evidence type="ECO:0000259" key="7">
    <source>
        <dbReference type="Pfam" id="PF08161"/>
    </source>
</evidence>
<evidence type="ECO:0000256" key="5">
    <source>
        <dbReference type="ARBA" id="ARBA00023242"/>
    </source>
</evidence>
<feature type="region of interest" description="Disordered" evidence="6">
    <location>
        <begin position="994"/>
        <end position="1041"/>
    </location>
</feature>
<organism evidence="10 11">
    <name type="scientific">Tetraparma gracilis</name>
    <dbReference type="NCBI Taxonomy" id="2962635"/>
    <lineage>
        <taxon>Eukaryota</taxon>
        <taxon>Sar</taxon>
        <taxon>Stramenopiles</taxon>
        <taxon>Ochrophyta</taxon>
        <taxon>Bolidophyceae</taxon>
        <taxon>Parmales</taxon>
        <taxon>Triparmaceae</taxon>
        <taxon>Tetraparma</taxon>
    </lineage>
</organism>
<evidence type="ECO:0000313" key="10">
    <source>
        <dbReference type="EMBL" id="GMI23594.1"/>
    </source>
</evidence>
<gene>
    <name evidence="10" type="ORF">TeGR_g1880</name>
</gene>
<feature type="compositionally biased region" description="Basic and acidic residues" evidence="6">
    <location>
        <begin position="1133"/>
        <end position="1156"/>
    </location>
</feature>
<dbReference type="Gene3D" id="1.25.10.10">
    <property type="entry name" value="Leucine-rich Repeat Variant"/>
    <property type="match status" value="2"/>
</dbReference>
<keyword evidence="11" id="KW-1185">Reference proteome</keyword>
<keyword evidence="5" id="KW-0539">Nucleus</keyword>
<dbReference type="InterPro" id="IPR052087">
    <property type="entry name" value="RRP12"/>
</dbReference>
<comment type="caution">
    <text evidence="10">The sequence shown here is derived from an EMBL/GenBank/DDBJ whole genome shotgun (WGS) entry which is preliminary data.</text>
</comment>
<feature type="compositionally biased region" description="Acidic residues" evidence="6">
    <location>
        <begin position="1073"/>
        <end position="1083"/>
    </location>
</feature>
<evidence type="ECO:0000259" key="9">
    <source>
        <dbReference type="Pfam" id="PF25772"/>
    </source>
</evidence>
<name>A0ABQ6MC80_9STRA</name>
<sequence>MDSPTDTTVHNIFQAFSLTSHQKDPSRIKLAAVSAAITETCLETLPASSSSPAPSAAAYFAALLSSLSSPSSSPHFLDLLKLLSLTVPHSPLSLVTSNLPALAKILSSIAGIASSPADPADSSNALLRSLAAAVEATVSSLPQTRATYSSPAVTAMLKLLLLQFDDRRPKVRKAAHSSLLSLLSRSASEGSPALSERLCPYLAQVVEATSADNTLPLLHVFPFLSQALPLLLPPGPLVAPLLSLTALKLPPVTSQVLSSLLSLLESGPDLPAPFTASLLATLLKTTSSHLPKADPACQSSYVRLISAALALLSSADPASAARISPAVFHLLVVYCSQGTETVAVATAELRKLASLSCVPASSLPAFRKLASFTASHATVLPFLAFLYCLHPSSPEAAPLLADLFSARSQADASGNKASKTAATDALSQVLAAAGPEAFLAAHPLRSAPGAPVDPAQLWVLDLLKAPAAAAAPSTLAFFASALLPLARKCDAHANSGTSTALEANASRQRVLDVWAAFPQFCAGAKDVGESFPGVAKMALKACTDKRYPGLLLSVCSGIRAVVDSAVEGGDEEATAALCSLEAKVMPALFNLVEALSDPAAADAADTQSNISAAQKLSAVTTTIAVYSKVCTAGFLGSLFKKVMQKLLLATQTQGPENDAKLTNLLDLCHAMAPTLDGGSVSLLVRAVKPMIRSDAHGALVQKRGYKVLLSLFEHHSAAIVGGEGLEATCEFLTGSMMTVHVSARNMRLQCLTHVVKSLETGNKEQTDIIPTVIGEVMLCLKDSNKKTRESGYECLLAMCEKRADMNDFYQIILGGYAAQTPHMRSAAVMALSRVVFEYAREDSTATVLPSLLKTTLMLFREKAREVIKSAVGFVRICVAAMTPEELQPLVGDVVEGLMKWNHGKDRFRAKIKIILKKLVMRYGFEHVKQFVPKEDERLMTHIRKIAERQQRKKEKNGGQTVRGSVYEGDFEDMLDSDEEDSDGARTLMTGMTGFTQMTAGSGKSLKNAAVEKSERQSMKSKAESMASAKSSKSGKVGEGDGVLVREGQDYDMLDASMAKNLKYQDENRRGYNEDESDDSDDEMMEFDDKGRLVVGGEWGVEEGFGETAGDSDEDGKEHAKLNKKMTQFMSAAEDAKEIKRPMKYEKAQEKMKEQDKKRRKTDAANAPGAKFKSKKAGGDVRKKGDKLEPYAYIPLDGKAYTKKMRGGEVEKMSHVVKRAGKGGAGKGKGGGGNKRKR</sequence>
<feature type="region of interest" description="Disordered" evidence="6">
    <location>
        <begin position="1209"/>
        <end position="1237"/>
    </location>
</feature>
<evidence type="ECO:0000313" key="11">
    <source>
        <dbReference type="Proteomes" id="UP001165060"/>
    </source>
</evidence>
<dbReference type="Proteomes" id="UP001165060">
    <property type="component" value="Unassembled WGS sequence"/>
</dbReference>
<evidence type="ECO:0000256" key="1">
    <source>
        <dbReference type="ARBA" id="ARBA00004123"/>
    </source>
</evidence>
<feature type="domain" description="RRP12 N-terminal HEAT" evidence="9">
    <location>
        <begin position="30"/>
        <end position="266"/>
    </location>
</feature>
<feature type="region of interest" description="Disordered" evidence="6">
    <location>
        <begin position="1064"/>
        <end position="1083"/>
    </location>
</feature>
<protein>
    <recommendedName>
        <fullName evidence="12">Ribosomal RNA-processing protein 12-like conserved domain-containing protein</fullName>
    </recommendedName>
</protein>
<dbReference type="PANTHER" id="PTHR48287:SF1">
    <property type="entry name" value="ARM REPEAT SUPERFAMILY PROTEIN"/>
    <property type="match status" value="1"/>
</dbReference>
<evidence type="ECO:0000256" key="4">
    <source>
        <dbReference type="ARBA" id="ARBA00022490"/>
    </source>
</evidence>
<keyword evidence="4" id="KW-0963">Cytoplasm</keyword>
<dbReference type="InterPro" id="IPR057860">
    <property type="entry name" value="HEAT_RRP12_N"/>
</dbReference>
<dbReference type="PANTHER" id="PTHR48287">
    <property type="entry name" value="ARM REPEAT SUPERFAMILY PROTEIN"/>
    <property type="match status" value="1"/>
</dbReference>
<feature type="domain" description="RRP12 HEAT" evidence="7">
    <location>
        <begin position="380"/>
        <end position="573"/>
    </location>
</feature>
<evidence type="ECO:0000259" key="8">
    <source>
        <dbReference type="Pfam" id="PF21041"/>
    </source>
</evidence>
<dbReference type="InterPro" id="IPR011989">
    <property type="entry name" value="ARM-like"/>
</dbReference>
<dbReference type="EMBL" id="BRYB01002663">
    <property type="protein sequence ID" value="GMI23594.1"/>
    <property type="molecule type" value="Genomic_DNA"/>
</dbReference>
<feature type="region of interest" description="Disordered" evidence="6">
    <location>
        <begin position="1131"/>
        <end position="1183"/>
    </location>
</feature>
<dbReference type="Pfam" id="PF08161">
    <property type="entry name" value="RRP12_HEAT"/>
    <property type="match status" value="1"/>
</dbReference>
<dbReference type="InterPro" id="IPR048491">
    <property type="entry name" value="XMAP215_CLASP_TOG"/>
</dbReference>
<comment type="subcellular location">
    <subcellularLocation>
        <location evidence="2">Cytoplasm</location>
    </subcellularLocation>
    <subcellularLocation>
        <location evidence="1">Nucleus</location>
    </subcellularLocation>
</comment>
<evidence type="ECO:0000256" key="2">
    <source>
        <dbReference type="ARBA" id="ARBA00004496"/>
    </source>
</evidence>
<evidence type="ECO:0000256" key="3">
    <source>
        <dbReference type="ARBA" id="ARBA00007690"/>
    </source>
</evidence>
<proteinExistence type="inferred from homology"/>
<dbReference type="Pfam" id="PF25772">
    <property type="entry name" value="HEAT_RRP12_N"/>
    <property type="match status" value="1"/>
</dbReference>
<reference evidence="10 11" key="1">
    <citation type="journal article" date="2023" name="Commun. Biol.">
        <title>Genome analysis of Parmales, the sister group of diatoms, reveals the evolutionary specialization of diatoms from phago-mixotrophs to photoautotrophs.</title>
        <authorList>
            <person name="Ban H."/>
            <person name="Sato S."/>
            <person name="Yoshikawa S."/>
            <person name="Yamada K."/>
            <person name="Nakamura Y."/>
            <person name="Ichinomiya M."/>
            <person name="Sato N."/>
            <person name="Blanc-Mathieu R."/>
            <person name="Endo H."/>
            <person name="Kuwata A."/>
            <person name="Ogata H."/>
        </authorList>
    </citation>
    <scope>NUCLEOTIDE SEQUENCE [LARGE SCALE GENOMIC DNA]</scope>
</reference>
<feature type="domain" description="XMAP215/Dis1/CLASP TOG" evidence="8">
    <location>
        <begin position="731"/>
        <end position="887"/>
    </location>
</feature>
<feature type="compositionally biased region" description="Low complexity" evidence="6">
    <location>
        <begin position="1023"/>
        <end position="1034"/>
    </location>
</feature>
<accession>A0ABQ6MC80</accession>
<dbReference type="InterPro" id="IPR016024">
    <property type="entry name" value="ARM-type_fold"/>
</dbReference>
<dbReference type="SUPFAM" id="SSF48371">
    <property type="entry name" value="ARM repeat"/>
    <property type="match status" value="1"/>
</dbReference>
<feature type="compositionally biased region" description="Gly residues" evidence="6">
    <location>
        <begin position="1221"/>
        <end position="1237"/>
    </location>
</feature>
<dbReference type="Pfam" id="PF21041">
    <property type="entry name" value="XMAP215_CLASP_TOG"/>
    <property type="match status" value="1"/>
</dbReference>
<comment type="similarity">
    <text evidence="3">Belongs to the RRP12 family.</text>
</comment>
<evidence type="ECO:0000256" key="6">
    <source>
        <dbReference type="SAM" id="MobiDB-lite"/>
    </source>
</evidence>
<dbReference type="InterPro" id="IPR012978">
    <property type="entry name" value="HEAT_RRP12"/>
</dbReference>
<evidence type="ECO:0008006" key="12">
    <source>
        <dbReference type="Google" id="ProtNLM"/>
    </source>
</evidence>